<dbReference type="EMBL" id="KZ303501">
    <property type="protein sequence ID" value="PIA16163.1"/>
    <property type="molecule type" value="Genomic_DNA"/>
</dbReference>
<gene>
    <name evidence="1" type="ORF">COEREDRAFT_81387</name>
</gene>
<accession>A0A2G5BAY0</accession>
<proteinExistence type="predicted"/>
<evidence type="ECO:0000313" key="2">
    <source>
        <dbReference type="Proteomes" id="UP000242474"/>
    </source>
</evidence>
<protein>
    <submittedName>
        <fullName evidence="1">Uncharacterized protein</fullName>
    </submittedName>
</protein>
<organism evidence="1 2">
    <name type="scientific">Coemansia reversa (strain ATCC 12441 / NRRL 1564)</name>
    <dbReference type="NCBI Taxonomy" id="763665"/>
    <lineage>
        <taxon>Eukaryota</taxon>
        <taxon>Fungi</taxon>
        <taxon>Fungi incertae sedis</taxon>
        <taxon>Zoopagomycota</taxon>
        <taxon>Kickxellomycotina</taxon>
        <taxon>Kickxellomycetes</taxon>
        <taxon>Kickxellales</taxon>
        <taxon>Kickxellaceae</taxon>
        <taxon>Coemansia</taxon>
    </lineage>
</organism>
<reference evidence="1 2" key="1">
    <citation type="journal article" date="2015" name="Genome Biol. Evol.">
        <title>Phylogenomic analyses indicate that early fungi evolved digesting cell walls of algal ancestors of land plants.</title>
        <authorList>
            <person name="Chang Y."/>
            <person name="Wang S."/>
            <person name="Sekimoto S."/>
            <person name="Aerts A.L."/>
            <person name="Choi C."/>
            <person name="Clum A."/>
            <person name="LaButti K.M."/>
            <person name="Lindquist E.A."/>
            <person name="Yee Ngan C."/>
            <person name="Ohm R.A."/>
            <person name="Salamov A.A."/>
            <person name="Grigoriev I.V."/>
            <person name="Spatafora J.W."/>
            <person name="Berbee M.L."/>
        </authorList>
    </citation>
    <scope>NUCLEOTIDE SEQUENCE [LARGE SCALE GENOMIC DNA]</scope>
    <source>
        <strain evidence="1 2">NRRL 1564</strain>
    </source>
</reference>
<evidence type="ECO:0000313" key="1">
    <source>
        <dbReference type="EMBL" id="PIA16163.1"/>
    </source>
</evidence>
<dbReference type="Proteomes" id="UP000242474">
    <property type="component" value="Unassembled WGS sequence"/>
</dbReference>
<dbReference type="AlphaFoldDB" id="A0A2G5BAY0"/>
<dbReference type="OrthoDB" id="5590456at2759"/>
<sequence length="107" mass="11915">MDHPAKTLDRLWRPQTTAPSLEDAYKEMPDMALSHDLAFPSSTETSSAIVLVAKPVVAQPMHPCLGLPANFFVPKCDEDFYQLEALYPEVTKVSVTECLHHQCKSEA</sequence>
<keyword evidence="2" id="KW-1185">Reference proteome</keyword>
<name>A0A2G5BAY0_COERN</name>